<dbReference type="Proteomes" id="UP000321250">
    <property type="component" value="Unassembled WGS sequence"/>
</dbReference>
<evidence type="ECO:0000313" key="1">
    <source>
        <dbReference type="EMBL" id="TXC70461.1"/>
    </source>
</evidence>
<reference evidence="1 2" key="1">
    <citation type="journal article" date="2013" name="Antonie Van Leeuwenhoek">
        <title>Sphingomonas ginsenosidivorax sp. nov., with the ability to transform ginsenosides.</title>
        <authorList>
            <person name="Jin X.F."/>
            <person name="Kim J.K."/>
            <person name="Liu Q.M."/>
            <person name="Kang M.S."/>
            <person name="He D."/>
            <person name="Jin F.X."/>
            <person name="Kim S.C."/>
            <person name="Im W.T."/>
        </authorList>
    </citation>
    <scope>NUCLEOTIDE SEQUENCE [LARGE SCALE GENOMIC DNA]</scope>
    <source>
        <strain evidence="1 2">KHI67</strain>
    </source>
</reference>
<comment type="caution">
    <text evidence="1">The sequence shown here is derived from an EMBL/GenBank/DDBJ whole genome shotgun (WGS) entry which is preliminary data.</text>
</comment>
<dbReference type="AlphaFoldDB" id="A0A5C6UE26"/>
<gene>
    <name evidence="1" type="ORF">FSB78_05525</name>
</gene>
<evidence type="ECO:0000313" key="2">
    <source>
        <dbReference type="Proteomes" id="UP000321250"/>
    </source>
</evidence>
<sequence length="129" mass="14396">MSRQRVMFTVTIEPEHRLMRIEVHGFWTPDTMRAYLAELGTKANALGPSGGCRRILVDMSDYPIQSQAIAEGHVRIIAHGKTEMRAMTAVVMTSALSKLQAKRMAKLAGHELFDDEPAARHWLLAQPIG</sequence>
<keyword evidence="2" id="KW-1185">Reference proteome</keyword>
<name>A0A5C6UE26_9SPHN</name>
<organism evidence="1 2">
    <name type="scientific">Sphingomonas ginsenosidivorax</name>
    <dbReference type="NCBI Taxonomy" id="862135"/>
    <lineage>
        <taxon>Bacteria</taxon>
        <taxon>Pseudomonadati</taxon>
        <taxon>Pseudomonadota</taxon>
        <taxon>Alphaproteobacteria</taxon>
        <taxon>Sphingomonadales</taxon>
        <taxon>Sphingomonadaceae</taxon>
        <taxon>Sphingomonas</taxon>
    </lineage>
</organism>
<proteinExistence type="predicted"/>
<dbReference type="EMBL" id="VOQR01000001">
    <property type="protein sequence ID" value="TXC70461.1"/>
    <property type="molecule type" value="Genomic_DNA"/>
</dbReference>
<evidence type="ECO:0008006" key="3">
    <source>
        <dbReference type="Google" id="ProtNLM"/>
    </source>
</evidence>
<protein>
    <recommendedName>
        <fullName evidence="3">STAS/SEC14 domain-containing protein</fullName>
    </recommendedName>
</protein>
<accession>A0A5C6UE26</accession>